<dbReference type="SUPFAM" id="SSF117281">
    <property type="entry name" value="Kelch motif"/>
    <property type="match status" value="1"/>
</dbReference>
<evidence type="ECO:0000313" key="2">
    <source>
        <dbReference type="Proteomes" id="UP001237642"/>
    </source>
</evidence>
<dbReference type="Gene3D" id="2.120.10.80">
    <property type="entry name" value="Kelch-type beta propeller"/>
    <property type="match status" value="1"/>
</dbReference>
<protein>
    <submittedName>
        <fullName evidence="1">Uncharacterized protein</fullName>
    </submittedName>
</protein>
<reference evidence="1" key="2">
    <citation type="submission" date="2023-05" db="EMBL/GenBank/DDBJ databases">
        <authorList>
            <person name="Schelkunov M.I."/>
        </authorList>
    </citation>
    <scope>NUCLEOTIDE SEQUENCE</scope>
    <source>
        <strain evidence="1">Hsosn_3</strain>
        <tissue evidence="1">Leaf</tissue>
    </source>
</reference>
<sequence length="341" mass="38992">MAQGNMESWVGKDKLVVQTMIKPSRSDFYMVNLRDNKVTKLGGGFLWNHNIRYGLIAAGSVIYAIGNPRNKIEKPVHVDDDDDNHFQSGTSFLDLDDPNGSWKDLGGMLNCYRPSPCCASLGDKIFVFGADIGTPRWCFGEYYDKKDGCWLPVPMSGIKHQLNIDTHIISDPDHNRLLAYFHSSLYAYYPEDKHRWDCLDNNMLSWSGEPAPSPVDGVLYFLICNPETFNDCITAYDLRTRESLEVSWSSSSPFGPKILHQLRVSQMLHLGGNILCFTHTQFGDEDPTHPPPRRKSLWEYYRFQVDRDSQQQNKGQVTIHLIQFLKTYPKGRGKLYGGRRI</sequence>
<keyword evidence="2" id="KW-1185">Reference proteome</keyword>
<organism evidence="1 2">
    <name type="scientific">Heracleum sosnowskyi</name>
    <dbReference type="NCBI Taxonomy" id="360622"/>
    <lineage>
        <taxon>Eukaryota</taxon>
        <taxon>Viridiplantae</taxon>
        <taxon>Streptophyta</taxon>
        <taxon>Embryophyta</taxon>
        <taxon>Tracheophyta</taxon>
        <taxon>Spermatophyta</taxon>
        <taxon>Magnoliopsida</taxon>
        <taxon>eudicotyledons</taxon>
        <taxon>Gunneridae</taxon>
        <taxon>Pentapetalae</taxon>
        <taxon>asterids</taxon>
        <taxon>campanulids</taxon>
        <taxon>Apiales</taxon>
        <taxon>Apiaceae</taxon>
        <taxon>Apioideae</taxon>
        <taxon>apioid superclade</taxon>
        <taxon>Tordylieae</taxon>
        <taxon>Tordyliinae</taxon>
        <taxon>Heracleum</taxon>
    </lineage>
</organism>
<dbReference type="AlphaFoldDB" id="A0AAD8HMH6"/>
<proteinExistence type="predicted"/>
<dbReference type="EMBL" id="JAUIZM010000008">
    <property type="protein sequence ID" value="KAK1369356.1"/>
    <property type="molecule type" value="Genomic_DNA"/>
</dbReference>
<comment type="caution">
    <text evidence="1">The sequence shown here is derived from an EMBL/GenBank/DDBJ whole genome shotgun (WGS) entry which is preliminary data.</text>
</comment>
<dbReference type="Proteomes" id="UP001237642">
    <property type="component" value="Unassembled WGS sequence"/>
</dbReference>
<gene>
    <name evidence="1" type="ORF">POM88_035448</name>
</gene>
<name>A0AAD8HMH6_9APIA</name>
<reference evidence="1" key="1">
    <citation type="submission" date="2023-02" db="EMBL/GenBank/DDBJ databases">
        <title>Genome of toxic invasive species Heracleum sosnowskyi carries increased number of genes despite the absence of recent whole-genome duplications.</title>
        <authorList>
            <person name="Schelkunov M."/>
            <person name="Shtratnikova V."/>
            <person name="Makarenko M."/>
            <person name="Klepikova A."/>
            <person name="Omelchenko D."/>
            <person name="Novikova G."/>
            <person name="Obukhova E."/>
            <person name="Bogdanov V."/>
            <person name="Penin A."/>
            <person name="Logacheva M."/>
        </authorList>
    </citation>
    <scope>NUCLEOTIDE SEQUENCE</scope>
    <source>
        <strain evidence="1">Hsosn_3</strain>
        <tissue evidence="1">Leaf</tissue>
    </source>
</reference>
<evidence type="ECO:0000313" key="1">
    <source>
        <dbReference type="EMBL" id="KAK1369356.1"/>
    </source>
</evidence>
<dbReference type="InterPro" id="IPR015915">
    <property type="entry name" value="Kelch-typ_b-propeller"/>
</dbReference>
<accession>A0AAD8HMH6</accession>